<evidence type="ECO:0000313" key="3">
    <source>
        <dbReference type="EMBL" id="EOX93952.1"/>
    </source>
</evidence>
<sequence>MSHRGICSASPVLVLACTLVLLLVQSDMARAKTFTVGDTSGWSFNVQSWPKGKKFKAGDALDIQGYKSCSASPTSEVYSTVNDAIKLSKGRNYFICSIRGHCDGGLKIAVDAS</sequence>
<organism evidence="3 4">
    <name type="scientific">Theobroma cacao</name>
    <name type="common">Cacao</name>
    <name type="synonym">Cocoa</name>
    <dbReference type="NCBI Taxonomy" id="3641"/>
    <lineage>
        <taxon>Eukaryota</taxon>
        <taxon>Viridiplantae</taxon>
        <taxon>Streptophyta</taxon>
        <taxon>Embryophyta</taxon>
        <taxon>Tracheophyta</taxon>
        <taxon>Spermatophyta</taxon>
        <taxon>Magnoliopsida</taxon>
        <taxon>eudicotyledons</taxon>
        <taxon>Gunneridae</taxon>
        <taxon>Pentapetalae</taxon>
        <taxon>rosids</taxon>
        <taxon>malvids</taxon>
        <taxon>Malvales</taxon>
        <taxon>Malvaceae</taxon>
        <taxon>Byttnerioideae</taxon>
        <taxon>Theobroma</taxon>
    </lineage>
</organism>
<dbReference type="Pfam" id="PF02298">
    <property type="entry name" value="Cu_bind_like"/>
    <property type="match status" value="1"/>
</dbReference>
<dbReference type="GO" id="GO:0005886">
    <property type="term" value="C:plasma membrane"/>
    <property type="evidence" value="ECO:0000318"/>
    <property type="project" value="GO_Central"/>
</dbReference>
<dbReference type="OMA" id="SFNADSW"/>
<feature type="signal peptide" evidence="1">
    <location>
        <begin position="1"/>
        <end position="31"/>
    </location>
</feature>
<feature type="domain" description="Phytocyanin" evidence="2">
    <location>
        <begin position="32"/>
        <end position="113"/>
    </location>
</feature>
<dbReference type="HOGENOM" id="CLU_058719_4_1_1"/>
<protein>
    <recommendedName>
        <fullName evidence="2">Phytocyanin domain-containing protein</fullName>
    </recommendedName>
</protein>
<accession>A0A061DND5</accession>
<dbReference type="PROSITE" id="PS51257">
    <property type="entry name" value="PROKAR_LIPOPROTEIN"/>
    <property type="match status" value="1"/>
</dbReference>
<dbReference type="PANTHER" id="PTHR33021:SF469">
    <property type="entry name" value="PHYTOCYANIN DOMAIN-CONTAINING PROTEIN"/>
    <property type="match status" value="1"/>
</dbReference>
<name>A0A061DND5_THECC</name>
<feature type="chain" id="PRO_5001596055" description="Phytocyanin domain-containing protein" evidence="1">
    <location>
        <begin position="32"/>
        <end position="113"/>
    </location>
</feature>
<dbReference type="Proteomes" id="UP000026915">
    <property type="component" value="Chromosome 1"/>
</dbReference>
<dbReference type="EMBL" id="CM001879">
    <property type="protein sequence ID" value="EOX93952.1"/>
    <property type="molecule type" value="Genomic_DNA"/>
</dbReference>
<reference evidence="3 4" key="1">
    <citation type="journal article" date="2013" name="Genome Biol.">
        <title>The genome sequence of the most widely cultivated cacao type and its use to identify candidate genes regulating pod color.</title>
        <authorList>
            <person name="Motamayor J.C."/>
            <person name="Mockaitis K."/>
            <person name="Schmutz J."/>
            <person name="Haiminen N."/>
            <person name="Iii D.L."/>
            <person name="Cornejo O."/>
            <person name="Findley S.D."/>
            <person name="Zheng P."/>
            <person name="Utro F."/>
            <person name="Royaert S."/>
            <person name="Saski C."/>
            <person name="Jenkins J."/>
            <person name="Podicheti R."/>
            <person name="Zhao M."/>
            <person name="Scheffler B.E."/>
            <person name="Stack J.C."/>
            <person name="Feltus F.A."/>
            <person name="Mustiga G.M."/>
            <person name="Amores F."/>
            <person name="Phillips W."/>
            <person name="Marelli J.P."/>
            <person name="May G.D."/>
            <person name="Shapiro H."/>
            <person name="Ma J."/>
            <person name="Bustamante C.D."/>
            <person name="Schnell R.J."/>
            <person name="Main D."/>
            <person name="Gilbert D."/>
            <person name="Parida L."/>
            <person name="Kuhn D.N."/>
        </authorList>
    </citation>
    <scope>NUCLEOTIDE SEQUENCE [LARGE SCALE GENOMIC DNA]</scope>
    <source>
        <strain evidence="4">cv. Matina 1-6</strain>
    </source>
</reference>
<dbReference type="PANTHER" id="PTHR33021">
    <property type="entry name" value="BLUE COPPER PROTEIN"/>
    <property type="match status" value="1"/>
</dbReference>
<evidence type="ECO:0000259" key="2">
    <source>
        <dbReference type="PROSITE" id="PS51485"/>
    </source>
</evidence>
<dbReference type="InterPro" id="IPR008972">
    <property type="entry name" value="Cupredoxin"/>
</dbReference>
<dbReference type="STRING" id="3641.A0A061DND5"/>
<evidence type="ECO:0000256" key="1">
    <source>
        <dbReference type="SAM" id="SignalP"/>
    </source>
</evidence>
<keyword evidence="1" id="KW-0732">Signal</keyword>
<dbReference type="Gene3D" id="2.60.40.420">
    <property type="entry name" value="Cupredoxins - blue copper proteins"/>
    <property type="match status" value="2"/>
</dbReference>
<dbReference type="eggNOG" id="ENOG502SQRV">
    <property type="taxonomic scope" value="Eukaryota"/>
</dbReference>
<dbReference type="InParanoid" id="A0A061DND5"/>
<keyword evidence="4" id="KW-1185">Reference proteome</keyword>
<dbReference type="SUPFAM" id="SSF49503">
    <property type="entry name" value="Cupredoxins"/>
    <property type="match status" value="1"/>
</dbReference>
<dbReference type="InterPro" id="IPR039391">
    <property type="entry name" value="Phytocyanin-like"/>
</dbReference>
<dbReference type="Gramene" id="EOX93952">
    <property type="protein sequence ID" value="EOX93952"/>
    <property type="gene ID" value="TCM_002967"/>
</dbReference>
<dbReference type="GO" id="GO:0009055">
    <property type="term" value="F:electron transfer activity"/>
    <property type="evidence" value="ECO:0007669"/>
    <property type="project" value="InterPro"/>
</dbReference>
<evidence type="ECO:0000313" key="4">
    <source>
        <dbReference type="Proteomes" id="UP000026915"/>
    </source>
</evidence>
<gene>
    <name evidence="3" type="ORF">TCM_002967</name>
</gene>
<dbReference type="InterPro" id="IPR003245">
    <property type="entry name" value="Phytocyanin_dom"/>
</dbReference>
<proteinExistence type="predicted"/>
<dbReference type="PROSITE" id="PS51485">
    <property type="entry name" value="PHYTOCYANIN"/>
    <property type="match status" value="1"/>
</dbReference>
<dbReference type="AlphaFoldDB" id="A0A061DND5"/>